<sequence>MKQSRSLRRRGNGNSRVYQKLSAYRCKAVSDDGSTVERDGCSRHCLSERNLLCNQQ</sequence>
<reference evidence="5" key="1">
    <citation type="submission" date="2021-01" db="EMBL/GenBank/DDBJ databases">
        <title>Genome public.</title>
        <authorList>
            <person name="Liu C."/>
            <person name="Sun Q."/>
        </authorList>
    </citation>
    <scope>NUCLEOTIDE SEQUENCE [LARGE SCALE GENOMIC DNA]</scope>
    <source>
        <strain evidence="5">CGMCC 1.18722</strain>
    </source>
</reference>
<name>A0ABS1QN13_9GAMM</name>
<proteinExistence type="predicted"/>
<dbReference type="Proteomes" id="UP000638570">
    <property type="component" value="Unassembled WGS sequence"/>
</dbReference>
<dbReference type="NCBIfam" id="TIGR02232">
    <property type="entry name" value="myxo_disulf_rpt"/>
    <property type="match status" value="1"/>
</dbReference>
<dbReference type="InterPro" id="IPR011936">
    <property type="entry name" value="Myxo_disulph_rpt"/>
</dbReference>
<gene>
    <name evidence="4" type="ORF">JKV55_01445</name>
</gene>
<keyword evidence="1" id="KW-0732">Signal</keyword>
<evidence type="ECO:0000313" key="4">
    <source>
        <dbReference type="EMBL" id="MBL1375997.1"/>
    </source>
</evidence>
<evidence type="ECO:0000256" key="2">
    <source>
        <dbReference type="ARBA" id="ARBA00022737"/>
    </source>
</evidence>
<dbReference type="EMBL" id="JAERTZ010000002">
    <property type="protein sequence ID" value="MBL1375997.1"/>
    <property type="molecule type" value="Genomic_DNA"/>
</dbReference>
<accession>A0ABS1QN13</accession>
<protein>
    <submittedName>
        <fullName evidence="4">Uncharacterized protein</fullName>
    </submittedName>
</protein>
<organism evidence="4 5">
    <name type="scientific">Zobellella iuensis</name>
    <dbReference type="NCBI Taxonomy" id="2803811"/>
    <lineage>
        <taxon>Bacteria</taxon>
        <taxon>Pseudomonadati</taxon>
        <taxon>Pseudomonadota</taxon>
        <taxon>Gammaproteobacteria</taxon>
        <taxon>Aeromonadales</taxon>
        <taxon>Aeromonadaceae</taxon>
        <taxon>Zobellella</taxon>
    </lineage>
</organism>
<evidence type="ECO:0000256" key="1">
    <source>
        <dbReference type="ARBA" id="ARBA00022729"/>
    </source>
</evidence>
<keyword evidence="2" id="KW-0677">Repeat</keyword>
<evidence type="ECO:0000256" key="3">
    <source>
        <dbReference type="ARBA" id="ARBA00023157"/>
    </source>
</evidence>
<keyword evidence="5" id="KW-1185">Reference proteome</keyword>
<comment type="caution">
    <text evidence="4">The sequence shown here is derived from an EMBL/GenBank/DDBJ whole genome shotgun (WGS) entry which is preliminary data.</text>
</comment>
<evidence type="ECO:0000313" key="5">
    <source>
        <dbReference type="Proteomes" id="UP000638570"/>
    </source>
</evidence>
<keyword evidence="3" id="KW-1015">Disulfide bond</keyword>